<dbReference type="InterPro" id="IPR044087">
    <property type="entry name" value="NahD-like"/>
</dbReference>
<dbReference type="GO" id="GO:1901170">
    <property type="term" value="P:naphthalene catabolic process"/>
    <property type="evidence" value="ECO:0007669"/>
    <property type="project" value="InterPro"/>
</dbReference>
<reference evidence="4 5" key="1">
    <citation type="submission" date="2018-07" db="EMBL/GenBank/DDBJ databases">
        <title>Genome sequencing of Moraxellaceae gen. HYN0046.</title>
        <authorList>
            <person name="Kim M."/>
            <person name="Yi H."/>
        </authorList>
    </citation>
    <scope>NUCLEOTIDE SEQUENCE [LARGE SCALE GENOMIC DNA]</scope>
    <source>
        <strain evidence="4 5">HYN0046</strain>
    </source>
</reference>
<feature type="active site" description="Nucleophile" evidence="2">
    <location>
        <position position="15"/>
    </location>
</feature>
<keyword evidence="5" id="KW-1185">Reference proteome</keyword>
<dbReference type="EMBL" id="CP031222">
    <property type="protein sequence ID" value="AXI04635.1"/>
    <property type="molecule type" value="Genomic_DNA"/>
</dbReference>
<dbReference type="CDD" id="cd03022">
    <property type="entry name" value="DsbA_HCCA_Iso"/>
    <property type="match status" value="1"/>
</dbReference>
<evidence type="ECO:0000256" key="2">
    <source>
        <dbReference type="PIRSR" id="PIRSR006386-1"/>
    </source>
</evidence>
<evidence type="ECO:0000313" key="5">
    <source>
        <dbReference type="Proteomes" id="UP000253940"/>
    </source>
</evidence>
<protein>
    <recommendedName>
        <fullName evidence="1">2-hydroxychromene-2-carboxylate isomerase</fullName>
        <ecNumber evidence="1">5.99.1.4</ecNumber>
    </recommendedName>
</protein>
<dbReference type="PANTHER" id="PTHR42943">
    <property type="entry name" value="GLUTATHIONE S-TRANSFERASE KAPPA"/>
    <property type="match status" value="1"/>
</dbReference>
<evidence type="ECO:0000259" key="3">
    <source>
        <dbReference type="Pfam" id="PF01323"/>
    </source>
</evidence>
<dbReference type="InterPro" id="IPR014440">
    <property type="entry name" value="HCCAis_GSTk"/>
</dbReference>
<dbReference type="PANTHER" id="PTHR42943:SF2">
    <property type="entry name" value="GLUTATHIONE S-TRANSFERASE KAPPA 1"/>
    <property type="match status" value="1"/>
</dbReference>
<dbReference type="SUPFAM" id="SSF52833">
    <property type="entry name" value="Thioredoxin-like"/>
    <property type="match status" value="1"/>
</dbReference>
<gene>
    <name evidence="4" type="ORF">HYN46_09315</name>
</gene>
<evidence type="ECO:0000256" key="1">
    <source>
        <dbReference type="PIRNR" id="PIRNR006386"/>
    </source>
</evidence>
<feature type="domain" description="DSBA-like thioredoxin" evidence="3">
    <location>
        <begin position="7"/>
        <end position="192"/>
    </location>
</feature>
<dbReference type="InterPro" id="IPR051924">
    <property type="entry name" value="GST_Kappa/NadH"/>
</dbReference>
<dbReference type="InterPro" id="IPR001853">
    <property type="entry name" value="DSBA-like_thioredoxin_dom"/>
</dbReference>
<dbReference type="Gene3D" id="3.40.30.10">
    <property type="entry name" value="Glutaredoxin"/>
    <property type="match status" value="1"/>
</dbReference>
<dbReference type="KEGG" id="mbah:HYN46_09315"/>
<dbReference type="Pfam" id="PF01323">
    <property type="entry name" value="DSBA"/>
    <property type="match status" value="1"/>
</dbReference>
<dbReference type="GO" id="GO:0006749">
    <property type="term" value="P:glutathione metabolic process"/>
    <property type="evidence" value="ECO:0007669"/>
    <property type="project" value="TreeGrafter"/>
</dbReference>
<comment type="catalytic activity">
    <reaction evidence="1">
        <text>2-hydroxychromene-2-carboxylate = (3E)-4-(2-hydroxyphenyl)-2-oxobut-3-enoate</text>
        <dbReference type="Rhea" id="RHEA:27401"/>
        <dbReference type="ChEBI" id="CHEBI:59350"/>
        <dbReference type="ChEBI" id="CHEBI:59353"/>
        <dbReference type="EC" id="5.99.1.4"/>
    </reaction>
</comment>
<dbReference type="PIRSF" id="PIRSF006386">
    <property type="entry name" value="HCCAis_GSTk"/>
    <property type="match status" value="1"/>
</dbReference>
<proteinExistence type="inferred from homology"/>
<dbReference type="Proteomes" id="UP000253940">
    <property type="component" value="Chromosome"/>
</dbReference>
<dbReference type="EC" id="5.99.1.4" evidence="1"/>
<dbReference type="InterPro" id="IPR036249">
    <property type="entry name" value="Thioredoxin-like_sf"/>
</dbReference>
<keyword evidence="1 4" id="KW-0413">Isomerase</keyword>
<dbReference type="OrthoDB" id="5244108at2"/>
<name>A0A345PBH6_9GAMM</name>
<sequence length="200" mass="23260">MTHKRSILFWFDFASTYSYPAAMRIATLADSSNIQVIWRPFLLGAIFQQQGWNDSPFNIYPAKGAYMWRDMARLCMRENLDFKRPTVFPRNGLMASRIVCANHNELWIPAFVRHVFQANFKYDLNIADLDVITKILNDLDLDADKILNQIKQQEIKNLLRQQTDEAIQSGVFGAPSFIVEGELFWGNDQLEHALDWCIDH</sequence>
<comment type="similarity">
    <text evidence="1">Belongs to the GST superfamily. NadH family.</text>
</comment>
<dbReference type="AlphaFoldDB" id="A0A345PBH6"/>
<dbReference type="GO" id="GO:0018845">
    <property type="term" value="F:2-hydroxychromene-2-carboxylate isomerase activity"/>
    <property type="evidence" value="ECO:0007669"/>
    <property type="project" value="UniProtKB-UniRule"/>
</dbReference>
<evidence type="ECO:0000313" key="4">
    <source>
        <dbReference type="EMBL" id="AXI04635.1"/>
    </source>
</evidence>
<organism evidence="4 5">
    <name type="scientific">Aquirhabdus parva</name>
    <dbReference type="NCBI Taxonomy" id="2283318"/>
    <lineage>
        <taxon>Bacteria</taxon>
        <taxon>Pseudomonadati</taxon>
        <taxon>Pseudomonadota</taxon>
        <taxon>Gammaproteobacteria</taxon>
        <taxon>Moraxellales</taxon>
        <taxon>Moraxellaceae</taxon>
        <taxon>Aquirhabdus</taxon>
    </lineage>
</organism>
<dbReference type="GO" id="GO:0004364">
    <property type="term" value="F:glutathione transferase activity"/>
    <property type="evidence" value="ECO:0007669"/>
    <property type="project" value="TreeGrafter"/>
</dbReference>
<accession>A0A345PBH6</accession>
<dbReference type="GO" id="GO:0004602">
    <property type="term" value="F:glutathione peroxidase activity"/>
    <property type="evidence" value="ECO:0007669"/>
    <property type="project" value="TreeGrafter"/>
</dbReference>